<evidence type="ECO:0000313" key="2">
    <source>
        <dbReference type="EMBL" id="MRG85821.1"/>
    </source>
</evidence>
<dbReference type="RefSeq" id="WP_153727764.1">
    <property type="nucleotide sequence ID" value="NZ_WJNH01000003.1"/>
</dbReference>
<comment type="caution">
    <text evidence="2">The sequence shown here is derived from an EMBL/GenBank/DDBJ whole genome shotgun (WGS) entry which is preliminary data.</text>
</comment>
<keyword evidence="3" id="KW-1185">Reference proteome</keyword>
<dbReference type="OrthoDB" id="2973490at2"/>
<protein>
    <submittedName>
        <fullName evidence="2">YfhD family protein</fullName>
    </submittedName>
</protein>
<feature type="compositionally biased region" description="Basic and acidic residues" evidence="1">
    <location>
        <begin position="21"/>
        <end position="60"/>
    </location>
</feature>
<accession>A0A6G1X4A5</accession>
<evidence type="ECO:0000313" key="3">
    <source>
        <dbReference type="Proteomes" id="UP000480185"/>
    </source>
</evidence>
<dbReference type="InterPro" id="IPR025435">
    <property type="entry name" value="YfhD-like"/>
</dbReference>
<gene>
    <name evidence="2" type="ORF">GH754_05660</name>
</gene>
<dbReference type="Pfam" id="PF14151">
    <property type="entry name" value="YfhD"/>
    <property type="match status" value="1"/>
</dbReference>
<feature type="region of interest" description="Disordered" evidence="1">
    <location>
        <begin position="1"/>
        <end position="60"/>
    </location>
</feature>
<dbReference type="EMBL" id="WJNH01000003">
    <property type="protein sequence ID" value="MRG85821.1"/>
    <property type="molecule type" value="Genomic_DNA"/>
</dbReference>
<dbReference type="Proteomes" id="UP000480185">
    <property type="component" value="Unassembled WGS sequence"/>
</dbReference>
<organism evidence="2 3">
    <name type="scientific">Salinibacillus xinjiangensis</name>
    <dbReference type="NCBI Taxonomy" id="1229268"/>
    <lineage>
        <taxon>Bacteria</taxon>
        <taxon>Bacillati</taxon>
        <taxon>Bacillota</taxon>
        <taxon>Bacilli</taxon>
        <taxon>Bacillales</taxon>
        <taxon>Bacillaceae</taxon>
        <taxon>Salinibacillus</taxon>
    </lineage>
</organism>
<proteinExistence type="predicted"/>
<name>A0A6G1X4A5_9BACI</name>
<reference evidence="2 3" key="1">
    <citation type="submission" date="2019-11" db="EMBL/GenBank/DDBJ databases">
        <authorList>
            <person name="Li J."/>
        </authorList>
    </citation>
    <scope>NUCLEOTIDE SEQUENCE [LARGE SCALE GENOMIC DNA]</scope>
    <source>
        <strain evidence="2 3">J4</strain>
    </source>
</reference>
<dbReference type="AlphaFoldDB" id="A0A6G1X4A5"/>
<sequence>MGRAQSQKPRDKNQAKLPQTPRRDIVPDGRDIEFAQEFADHDDLEAQKRSREADARAKRK</sequence>
<evidence type="ECO:0000256" key="1">
    <source>
        <dbReference type="SAM" id="MobiDB-lite"/>
    </source>
</evidence>